<feature type="signal peptide" evidence="8">
    <location>
        <begin position="1"/>
        <end position="29"/>
    </location>
</feature>
<dbReference type="AlphaFoldDB" id="A0A1G7GTL1"/>
<evidence type="ECO:0000256" key="4">
    <source>
        <dbReference type="ARBA" id="ARBA00022960"/>
    </source>
</evidence>
<protein>
    <submittedName>
        <fullName evidence="10">Murein L,D-transpeptidase YcbB/YkuD</fullName>
    </submittedName>
</protein>
<organism evidence="10 11">
    <name type="scientific">Salipiger thiooxidans</name>
    <dbReference type="NCBI Taxonomy" id="282683"/>
    <lineage>
        <taxon>Bacteria</taxon>
        <taxon>Pseudomonadati</taxon>
        <taxon>Pseudomonadota</taxon>
        <taxon>Alphaproteobacteria</taxon>
        <taxon>Rhodobacterales</taxon>
        <taxon>Roseobacteraceae</taxon>
        <taxon>Salipiger</taxon>
    </lineage>
</organism>
<keyword evidence="8" id="KW-0732">Signal</keyword>
<dbReference type="STRING" id="282683.SAMN04488105_109199"/>
<evidence type="ECO:0000256" key="5">
    <source>
        <dbReference type="ARBA" id="ARBA00022984"/>
    </source>
</evidence>
<accession>A0A1G7GTL1</accession>
<dbReference type="InterPro" id="IPR038063">
    <property type="entry name" value="Transpep_catalytic_dom"/>
</dbReference>
<feature type="domain" description="L,D-TPase catalytic" evidence="9">
    <location>
        <begin position="305"/>
        <end position="480"/>
    </location>
</feature>
<dbReference type="UniPathway" id="UPA00219"/>
<evidence type="ECO:0000313" key="10">
    <source>
        <dbReference type="EMBL" id="SDE91441.1"/>
    </source>
</evidence>
<keyword evidence="6 7" id="KW-0961">Cell wall biogenesis/degradation</keyword>
<comment type="similarity">
    <text evidence="2">Belongs to the YkuD family.</text>
</comment>
<dbReference type="GO" id="GO:0004180">
    <property type="term" value="F:carboxypeptidase activity"/>
    <property type="evidence" value="ECO:0007669"/>
    <property type="project" value="UniProtKB-ARBA"/>
</dbReference>
<dbReference type="InterPro" id="IPR036366">
    <property type="entry name" value="PGBDSf"/>
</dbReference>
<evidence type="ECO:0000259" key="9">
    <source>
        <dbReference type="PROSITE" id="PS52029"/>
    </source>
</evidence>
<dbReference type="Pfam" id="PF20142">
    <property type="entry name" value="Scaffold"/>
    <property type="match status" value="1"/>
</dbReference>
<comment type="pathway">
    <text evidence="1 7">Cell wall biogenesis; peptidoglycan biosynthesis.</text>
</comment>
<name>A0A1G7GTL1_9RHOB</name>
<dbReference type="InterPro" id="IPR045380">
    <property type="entry name" value="LD_TPept_scaffold_dom"/>
</dbReference>
<evidence type="ECO:0000256" key="8">
    <source>
        <dbReference type="SAM" id="SignalP"/>
    </source>
</evidence>
<dbReference type="SUPFAM" id="SSF47090">
    <property type="entry name" value="PGBD-like"/>
    <property type="match status" value="1"/>
</dbReference>
<dbReference type="GO" id="GO:0071555">
    <property type="term" value="P:cell wall organization"/>
    <property type="evidence" value="ECO:0007669"/>
    <property type="project" value="UniProtKB-UniRule"/>
</dbReference>
<dbReference type="Proteomes" id="UP000198994">
    <property type="component" value="Unassembled WGS sequence"/>
</dbReference>
<dbReference type="Gene3D" id="1.10.101.10">
    <property type="entry name" value="PGBD-like superfamily/PGBD"/>
    <property type="match status" value="1"/>
</dbReference>
<dbReference type="GO" id="GO:0008360">
    <property type="term" value="P:regulation of cell shape"/>
    <property type="evidence" value="ECO:0007669"/>
    <property type="project" value="UniProtKB-UniRule"/>
</dbReference>
<feature type="chain" id="PRO_5011523291" evidence="8">
    <location>
        <begin position="30"/>
        <end position="544"/>
    </location>
</feature>
<keyword evidence="11" id="KW-1185">Reference proteome</keyword>
<dbReference type="InterPro" id="IPR036365">
    <property type="entry name" value="PGBD-like_sf"/>
</dbReference>
<dbReference type="PANTHER" id="PTHR41533">
    <property type="entry name" value="L,D-TRANSPEPTIDASE HI_1667-RELATED"/>
    <property type="match status" value="1"/>
</dbReference>
<dbReference type="PROSITE" id="PS52029">
    <property type="entry name" value="LD_TPASE"/>
    <property type="match status" value="1"/>
</dbReference>
<evidence type="ECO:0000256" key="3">
    <source>
        <dbReference type="ARBA" id="ARBA00022679"/>
    </source>
</evidence>
<proteinExistence type="inferred from homology"/>
<dbReference type="CDD" id="cd16913">
    <property type="entry name" value="YkuD_like"/>
    <property type="match status" value="1"/>
</dbReference>
<evidence type="ECO:0000256" key="2">
    <source>
        <dbReference type="ARBA" id="ARBA00005992"/>
    </source>
</evidence>
<dbReference type="PANTHER" id="PTHR41533:SF2">
    <property type="entry name" value="BLR7131 PROTEIN"/>
    <property type="match status" value="1"/>
</dbReference>
<reference evidence="11" key="1">
    <citation type="submission" date="2016-10" db="EMBL/GenBank/DDBJ databases">
        <authorList>
            <person name="Varghese N."/>
            <person name="Submissions S."/>
        </authorList>
    </citation>
    <scope>NUCLEOTIDE SEQUENCE [LARGE SCALE GENOMIC DNA]</scope>
    <source>
        <strain evidence="11">DSM 10146</strain>
    </source>
</reference>
<keyword evidence="5 7" id="KW-0573">Peptidoglycan synthesis</keyword>
<dbReference type="InterPro" id="IPR002477">
    <property type="entry name" value="Peptidoglycan-bd-like"/>
</dbReference>
<dbReference type="Pfam" id="PF01471">
    <property type="entry name" value="PG_binding_1"/>
    <property type="match status" value="1"/>
</dbReference>
<dbReference type="GO" id="GO:0009252">
    <property type="term" value="P:peptidoglycan biosynthetic process"/>
    <property type="evidence" value="ECO:0007669"/>
    <property type="project" value="UniProtKB-UniPathway"/>
</dbReference>
<keyword evidence="4 7" id="KW-0133">Cell shape</keyword>
<keyword evidence="3" id="KW-0808">Transferase</keyword>
<dbReference type="InterPro" id="IPR005490">
    <property type="entry name" value="LD_TPept_cat_dom"/>
</dbReference>
<dbReference type="SUPFAM" id="SSF141523">
    <property type="entry name" value="L,D-transpeptidase catalytic domain-like"/>
    <property type="match status" value="1"/>
</dbReference>
<evidence type="ECO:0000313" key="11">
    <source>
        <dbReference type="Proteomes" id="UP000198994"/>
    </source>
</evidence>
<gene>
    <name evidence="10" type="ORF">SAMN04488105_109199</name>
</gene>
<sequence>MSKERRQTRAGFRAGMAAALAAGWLVAMAPQGVAAQGLSLTAYKQAVAGSLSEDEGMAAFYRARGFEPLWTADDSASQDRRAALIEALSRAEAHGLPARRYDLNGLLTRMRSVQGDRSRGLVEVELSRTFLKYAHDLNGGMLDGRRIDSGIKRPPQRLASEGLLQDLARRDPRAVLRDLAPHSPEYARLMHEKLTLEHRIAHGGWGATVRSGKLEPGQTGADVVALRDRLVAMNYLAPSLSARYDDAIVAAVSRFQEDHGLKVDGVAGSSTLSAINVGPEERLKSVIVAMERERWLNMPEGLGARHILVNLVDFHARIIDDGKVSFETRSVVGHQDPDRRTPEFSDRMEFMVINPSWYVPRSIVVNEYLPQLRRNPGAVSHLEITDSSGRRVNRGRGFAQYSAASFPYAMRQPPGPRNALGTVKFMFPNKYNIYLHDTPSKSLFNQNQRTYSHGCIRLGDPHDFAYALLARQTDDPVGFFQSRLRTGSETRVNLDEPVPVHLIYRTAFTKAKGQVNYRPDVYGRDARIWAALASEGVVLAGGQG</sequence>
<dbReference type="OrthoDB" id="9778545at2"/>
<dbReference type="RefSeq" id="WP_089960860.1">
    <property type="nucleotide sequence ID" value="NZ_FNAV01000009.1"/>
</dbReference>
<evidence type="ECO:0000256" key="7">
    <source>
        <dbReference type="PROSITE-ProRule" id="PRU01373"/>
    </source>
</evidence>
<dbReference type="GO" id="GO:0016740">
    <property type="term" value="F:transferase activity"/>
    <property type="evidence" value="ECO:0007669"/>
    <property type="project" value="UniProtKB-KW"/>
</dbReference>
<evidence type="ECO:0000256" key="6">
    <source>
        <dbReference type="ARBA" id="ARBA00023316"/>
    </source>
</evidence>
<dbReference type="Gene3D" id="2.40.440.10">
    <property type="entry name" value="L,D-transpeptidase catalytic domain-like"/>
    <property type="match status" value="1"/>
</dbReference>
<dbReference type="InterPro" id="IPR052905">
    <property type="entry name" value="LD-transpeptidase_YkuD-like"/>
</dbReference>
<dbReference type="EMBL" id="FNAV01000009">
    <property type="protein sequence ID" value="SDE91441.1"/>
    <property type="molecule type" value="Genomic_DNA"/>
</dbReference>
<feature type="active site" description="Nucleophile" evidence="7">
    <location>
        <position position="455"/>
    </location>
</feature>
<feature type="active site" description="Proton donor/acceptor" evidence="7">
    <location>
        <position position="436"/>
    </location>
</feature>
<dbReference type="Pfam" id="PF03734">
    <property type="entry name" value="YkuD"/>
    <property type="match status" value="1"/>
</dbReference>
<evidence type="ECO:0000256" key="1">
    <source>
        <dbReference type="ARBA" id="ARBA00004752"/>
    </source>
</evidence>